<dbReference type="InterPro" id="IPR057370">
    <property type="entry name" value="ELLD"/>
</dbReference>
<keyword evidence="4" id="KW-0788">Thiol protease</keyword>
<keyword evidence="3" id="KW-0378">Hydrolase</keyword>
<sequence>MTRAMADEKPTVTDKASPLEMEKVKHSSLEYAVQHDGPAYRQRAVAPYKESALPELTRGEAARSVFKDRVSESVGNALGAAKGAAEGAARGAAKGAAKGVLHSPRAALEMSAAIGLSDGNAQVADEGARAADTVANAAMTQADPRNLYREGKAVADRLPAGRARRRMARWDAKSKKALAKQDKVLDQLEHRRKRADTMRRAGMSDKSLLGRWINLRQKRLENKAGRLGAKAGRLAGTNTSGIRGKLMQLRRTKAAVTNTVFGWRGVAAAGAAVGGTAVICLVGMSLLSAVIGGAATSSSGGSAEGYLAQAQRYVDDDSIGYSQSTRCHNPNMDCSSFVYYCLVDSGYCTTEQLGTHPFTTSTMAEPLLKAGFEKVEWDGKMDSLQRGDILVNTEQHTEIYAGDGKDYGAHEDLDGADGDSSGDEVSLGSYWNDAWDTVLRPTGGAGVTIPEQYGNGGYSVTFYTPRGCYVNGRDTAWAAGTSQAAVHSKWSLAGAKYDDDIATYNGRYLIACTTTYGRVGDKVDFTLSDGTVIKCVIADAKNPNDQGCNKWGHSNGQNVIEFEVERSRFYRSGNPGSSSWKAEWGGKRVCSSVNSGSIL</sequence>
<evidence type="ECO:0000313" key="8">
    <source>
        <dbReference type="Proteomes" id="UP000253792"/>
    </source>
</evidence>
<organism evidence="7 8">
    <name type="scientific">Senegalimassilia anaerobia</name>
    <dbReference type="NCBI Taxonomy" id="1473216"/>
    <lineage>
        <taxon>Bacteria</taxon>
        <taxon>Bacillati</taxon>
        <taxon>Actinomycetota</taxon>
        <taxon>Coriobacteriia</taxon>
        <taxon>Coriobacteriales</taxon>
        <taxon>Coriobacteriaceae</taxon>
        <taxon>Senegalimassilia</taxon>
    </lineage>
</organism>
<keyword evidence="2" id="KW-0645">Protease</keyword>
<comment type="caution">
    <text evidence="7">The sequence shown here is derived from an EMBL/GenBank/DDBJ whole genome shotgun (WGS) entry which is preliminary data.</text>
</comment>
<feature type="region of interest" description="Disordered" evidence="5">
    <location>
        <begin position="1"/>
        <end position="20"/>
    </location>
</feature>
<dbReference type="Proteomes" id="UP000253792">
    <property type="component" value="Unassembled WGS sequence"/>
</dbReference>
<dbReference type="SUPFAM" id="SSF54001">
    <property type="entry name" value="Cysteine proteinases"/>
    <property type="match status" value="1"/>
</dbReference>
<evidence type="ECO:0000256" key="1">
    <source>
        <dbReference type="ARBA" id="ARBA00007074"/>
    </source>
</evidence>
<dbReference type="InterPro" id="IPR038765">
    <property type="entry name" value="Papain-like_cys_pep_sf"/>
</dbReference>
<evidence type="ECO:0000259" key="6">
    <source>
        <dbReference type="PROSITE" id="PS51935"/>
    </source>
</evidence>
<proteinExistence type="inferred from homology"/>
<evidence type="ECO:0000256" key="4">
    <source>
        <dbReference type="ARBA" id="ARBA00022807"/>
    </source>
</evidence>
<dbReference type="GO" id="GO:0006508">
    <property type="term" value="P:proteolysis"/>
    <property type="evidence" value="ECO:0007669"/>
    <property type="project" value="UniProtKB-KW"/>
</dbReference>
<reference evidence="7 8" key="1">
    <citation type="journal article" date="2018" name="Elife">
        <title>Discovery and characterization of a prevalent human gut bacterial enzyme sufficient for the inactivation of a family of plant toxins.</title>
        <authorList>
            <person name="Koppel N."/>
            <person name="Bisanz J.E."/>
            <person name="Pandelia M.E."/>
            <person name="Turnbaugh P.J."/>
            <person name="Balskus E.P."/>
        </authorList>
    </citation>
    <scope>NUCLEOTIDE SEQUENCE [LARGE SCALE GENOMIC DNA]</scope>
    <source>
        <strain evidence="8">anaerobia AP69FAA</strain>
    </source>
</reference>
<keyword evidence="8" id="KW-1185">Reference proteome</keyword>
<protein>
    <recommendedName>
        <fullName evidence="6">NlpC/P60 domain-containing protein</fullName>
    </recommendedName>
</protein>
<dbReference type="InterPro" id="IPR000064">
    <property type="entry name" value="NLP_P60_dom"/>
</dbReference>
<evidence type="ECO:0000256" key="5">
    <source>
        <dbReference type="SAM" id="MobiDB-lite"/>
    </source>
</evidence>
<evidence type="ECO:0000256" key="3">
    <source>
        <dbReference type="ARBA" id="ARBA00022801"/>
    </source>
</evidence>
<accession>A0A369LGS7</accession>
<feature type="domain" description="NlpC/P60" evidence="6">
    <location>
        <begin position="300"/>
        <end position="442"/>
    </location>
</feature>
<evidence type="ECO:0000313" key="7">
    <source>
        <dbReference type="EMBL" id="RDB57335.1"/>
    </source>
</evidence>
<feature type="compositionally biased region" description="Basic and acidic residues" evidence="5">
    <location>
        <begin position="1"/>
        <end position="12"/>
    </location>
</feature>
<dbReference type="EMBL" id="PPTP01000001">
    <property type="protein sequence ID" value="RDB57335.1"/>
    <property type="molecule type" value="Genomic_DNA"/>
</dbReference>
<dbReference type="Pfam" id="PF25309">
    <property type="entry name" value="ELLD"/>
    <property type="match status" value="1"/>
</dbReference>
<dbReference type="PROSITE" id="PS51935">
    <property type="entry name" value="NLPC_P60"/>
    <property type="match status" value="1"/>
</dbReference>
<comment type="similarity">
    <text evidence="1">Belongs to the peptidase C40 family.</text>
</comment>
<name>A0A369LGS7_9ACTN</name>
<dbReference type="GO" id="GO:0008234">
    <property type="term" value="F:cysteine-type peptidase activity"/>
    <property type="evidence" value="ECO:0007669"/>
    <property type="project" value="UniProtKB-KW"/>
</dbReference>
<evidence type="ECO:0000256" key="2">
    <source>
        <dbReference type="ARBA" id="ARBA00022670"/>
    </source>
</evidence>
<dbReference type="Gene3D" id="3.90.1720.10">
    <property type="entry name" value="endopeptidase domain like (from Nostoc punctiforme)"/>
    <property type="match status" value="1"/>
</dbReference>
<gene>
    <name evidence="7" type="ORF">C1880_00455</name>
</gene>
<dbReference type="AlphaFoldDB" id="A0A369LGS7"/>